<reference evidence="1" key="1">
    <citation type="submission" date="2022-01" db="EMBL/GenBank/DDBJ databases">
        <title>Whole genome-based taxonomy of the Shewanellaceae.</title>
        <authorList>
            <person name="Martin-Rodriguez A.J."/>
        </authorList>
    </citation>
    <scope>NUCLEOTIDE SEQUENCE</scope>
    <source>
        <strain evidence="1">KCTC 23973</strain>
    </source>
</reference>
<accession>A0A9X2CEL5</accession>
<proteinExistence type="predicted"/>
<evidence type="ECO:0000313" key="1">
    <source>
        <dbReference type="EMBL" id="MCL1140388.1"/>
    </source>
</evidence>
<keyword evidence="2" id="KW-1185">Reference proteome</keyword>
<comment type="caution">
    <text evidence="1">The sequence shown here is derived from an EMBL/GenBank/DDBJ whole genome shotgun (WGS) entry which is preliminary data.</text>
</comment>
<organism evidence="1 2">
    <name type="scientific">Shewanella pneumatophori</name>
    <dbReference type="NCBI Taxonomy" id="314092"/>
    <lineage>
        <taxon>Bacteria</taxon>
        <taxon>Pseudomonadati</taxon>
        <taxon>Pseudomonadota</taxon>
        <taxon>Gammaproteobacteria</taxon>
        <taxon>Alteromonadales</taxon>
        <taxon>Shewanellaceae</taxon>
        <taxon>Shewanella</taxon>
    </lineage>
</organism>
<evidence type="ECO:0000313" key="2">
    <source>
        <dbReference type="Proteomes" id="UP001139293"/>
    </source>
</evidence>
<protein>
    <submittedName>
        <fullName evidence="1">Uncharacterized protein</fullName>
    </submittedName>
</protein>
<dbReference type="RefSeq" id="WP_248951410.1">
    <property type="nucleotide sequence ID" value="NZ_JAKILB010000014.1"/>
</dbReference>
<gene>
    <name evidence="1" type="ORF">L2740_17795</name>
</gene>
<name>A0A9X2CEL5_9GAMM</name>
<dbReference type="AlphaFoldDB" id="A0A9X2CEL5"/>
<dbReference type="EMBL" id="JAKILB010000014">
    <property type="protein sequence ID" value="MCL1140388.1"/>
    <property type="molecule type" value="Genomic_DNA"/>
</dbReference>
<dbReference type="Proteomes" id="UP001139293">
    <property type="component" value="Unassembled WGS sequence"/>
</dbReference>
<sequence>MQVNSSHLTAAHSTTKIDVNNSVSHVGANAAHSVEASLPVAAQSLTINAYQEDAAALQSRLGAHVEYENQTAGQRGAVAEYLIHQHAAKREEIQQMVGIDTYA</sequence>